<dbReference type="Gene3D" id="3.60.120.10">
    <property type="entry name" value="Anthranilate synthase"/>
    <property type="match status" value="1"/>
</dbReference>
<dbReference type="InterPro" id="IPR015890">
    <property type="entry name" value="Chorismate_C"/>
</dbReference>
<evidence type="ECO:0000313" key="7">
    <source>
        <dbReference type="EMBL" id="API59273.1"/>
    </source>
</evidence>
<dbReference type="GO" id="GO:0046820">
    <property type="term" value="F:4-amino-4-deoxychorismate synthase activity"/>
    <property type="evidence" value="ECO:0007669"/>
    <property type="project" value="TreeGrafter"/>
</dbReference>
<dbReference type="STRING" id="1921510.BSL82_08085"/>
<dbReference type="InterPro" id="IPR043132">
    <property type="entry name" value="BCAT-like_C"/>
</dbReference>
<sequence>MEWRMQGFDASQPFVLLDDAREGMAAAPARLFTRPRGVISASSPDQVENALEQLRLAIALGRTAAGFIGYDAGLALEERLRPLYQAPVDGLPLIWMALFDRVEQIPANEIPALLPDPDGAWIGPLQPGISYSEYQAMAERVLRLIGAGDIYQANLTFHGHVATEGDPLALYARLRGTAGAGWGAVVHTGERWILSASPELFFTVGDGRITTRPMKGTATRDSDADRDRAGAEALRNDAKERAENLMIVDLIRNDLSRIAAVGSVETKSLFDIETYPSIHQMTSTVAAGLGKGRTAVDVLAALFPCGSVTGAPKIRAMEVIAEIEKEPRGVYTGSIGWVGPGGEGGFNVAIRTLVIPEEPGPARLSVGSAVVADSTADAEWRECLAKSAFAGSGNIAFDLIETMRFDPDEGIIHLSHHLERMEESARTFGFAFNRHDIRNELQAAVFTLRQPVRVRLLLGRSGAVAIETAPFPAPPAEPVGVALATLPVSPGDFRLRHKTSSRRFYDEARIAAGTFEVVFTDPEGRLTEGSFTNLFVERGGLLLTPALQRGLLPGILRRTLIEEGRAIEADLTPADLAHGFYIGNALRGLVRAQLVASAAQPGL</sequence>
<dbReference type="Proteomes" id="UP000182063">
    <property type="component" value="Chromosome"/>
</dbReference>
<comment type="similarity">
    <text evidence="2">Belongs to the class-IV pyridoxal-phosphate-dependent aminotransferase family.</text>
</comment>
<evidence type="ECO:0000256" key="2">
    <source>
        <dbReference type="ARBA" id="ARBA00009320"/>
    </source>
</evidence>
<dbReference type="InterPro" id="IPR005802">
    <property type="entry name" value="ADC_synth_comp_1"/>
</dbReference>
<dbReference type="PANTHER" id="PTHR11236">
    <property type="entry name" value="AMINOBENZOATE/ANTHRANILATE SYNTHASE"/>
    <property type="match status" value="1"/>
</dbReference>
<comment type="cofactor">
    <cofactor evidence="1 5">
        <name>pyridoxal 5'-phosphate</name>
        <dbReference type="ChEBI" id="CHEBI:597326"/>
    </cofactor>
</comment>
<dbReference type="InterPro" id="IPR043131">
    <property type="entry name" value="BCAT-like_N"/>
</dbReference>
<organism evidence="7 8">
    <name type="scientific">Tardibacter chloracetimidivorans</name>
    <dbReference type="NCBI Taxonomy" id="1921510"/>
    <lineage>
        <taxon>Bacteria</taxon>
        <taxon>Pseudomonadati</taxon>
        <taxon>Pseudomonadota</taxon>
        <taxon>Alphaproteobacteria</taxon>
        <taxon>Sphingomonadales</taxon>
        <taxon>Sphingomonadaceae</taxon>
        <taxon>Tardibacter</taxon>
    </lineage>
</organism>
<reference evidence="8" key="1">
    <citation type="submission" date="2016-11" db="EMBL/GenBank/DDBJ databases">
        <title>Complete Genome Sequence of alachlor-degrading Sphingomonas sp. strain JJ-A5.</title>
        <authorList>
            <person name="Lee H."/>
            <person name="Ka J.-O."/>
        </authorList>
    </citation>
    <scope>NUCLEOTIDE SEQUENCE [LARGE SCALE GENOMIC DNA]</scope>
    <source>
        <strain evidence="8">JJ-A5</strain>
    </source>
</reference>
<proteinExistence type="inferred from homology"/>
<dbReference type="EMBL" id="CP018221">
    <property type="protein sequence ID" value="API59273.1"/>
    <property type="molecule type" value="Genomic_DNA"/>
</dbReference>
<dbReference type="Gene3D" id="3.30.470.10">
    <property type="match status" value="1"/>
</dbReference>
<dbReference type="NCBIfam" id="TIGR00553">
    <property type="entry name" value="pabB"/>
    <property type="match status" value="1"/>
</dbReference>
<dbReference type="Pfam" id="PF01063">
    <property type="entry name" value="Aminotran_4"/>
    <property type="match status" value="1"/>
</dbReference>
<protein>
    <recommendedName>
        <fullName evidence="3">Probable branched-chain-amino-acid aminotransferase</fullName>
    </recommendedName>
</protein>
<keyword evidence="8" id="KW-1185">Reference proteome</keyword>
<dbReference type="InterPro" id="IPR018300">
    <property type="entry name" value="Aminotrans_IV_CS"/>
</dbReference>
<evidence type="ECO:0000256" key="4">
    <source>
        <dbReference type="ARBA" id="ARBA00022898"/>
    </source>
</evidence>
<dbReference type="PROSITE" id="PS00770">
    <property type="entry name" value="AA_TRANSFER_CLASS_4"/>
    <property type="match status" value="1"/>
</dbReference>
<evidence type="ECO:0000256" key="1">
    <source>
        <dbReference type="ARBA" id="ARBA00001933"/>
    </source>
</evidence>
<dbReference type="InterPro" id="IPR019999">
    <property type="entry name" value="Anth_synth_I-like"/>
</dbReference>
<dbReference type="Gene3D" id="3.20.10.10">
    <property type="entry name" value="D-amino Acid Aminotransferase, subunit A, domain 2"/>
    <property type="match status" value="1"/>
</dbReference>
<dbReference type="GO" id="GO:0009396">
    <property type="term" value="P:folic acid-containing compound biosynthetic process"/>
    <property type="evidence" value="ECO:0007669"/>
    <property type="project" value="InterPro"/>
</dbReference>
<evidence type="ECO:0000256" key="3">
    <source>
        <dbReference type="ARBA" id="ARBA00014472"/>
    </source>
</evidence>
<dbReference type="PRINTS" id="PR00095">
    <property type="entry name" value="ANTSNTHASEI"/>
</dbReference>
<keyword evidence="4 5" id="KW-0663">Pyridoxal phosphate</keyword>
<dbReference type="AlphaFoldDB" id="A0A1L3ZUG1"/>
<dbReference type="KEGG" id="sphj:BSL82_08085"/>
<dbReference type="SUPFAM" id="SSF56752">
    <property type="entry name" value="D-aminoacid aminotransferase-like PLP-dependent enzymes"/>
    <property type="match status" value="1"/>
</dbReference>
<dbReference type="SUPFAM" id="SSF56322">
    <property type="entry name" value="ADC synthase"/>
    <property type="match status" value="1"/>
</dbReference>
<dbReference type="InterPro" id="IPR001544">
    <property type="entry name" value="Aminotrans_IV"/>
</dbReference>
<evidence type="ECO:0000259" key="6">
    <source>
        <dbReference type="Pfam" id="PF00425"/>
    </source>
</evidence>
<dbReference type="GO" id="GO:0000162">
    <property type="term" value="P:L-tryptophan biosynthetic process"/>
    <property type="evidence" value="ECO:0007669"/>
    <property type="project" value="TreeGrafter"/>
</dbReference>
<feature type="domain" description="Chorismate-utilising enzyme C-terminal" evidence="6">
    <location>
        <begin position="132"/>
        <end position="386"/>
    </location>
</feature>
<dbReference type="InterPro" id="IPR005801">
    <property type="entry name" value="ADC_synthase"/>
</dbReference>
<accession>A0A1L3ZUG1</accession>
<evidence type="ECO:0000313" key="8">
    <source>
        <dbReference type="Proteomes" id="UP000182063"/>
    </source>
</evidence>
<evidence type="ECO:0000256" key="5">
    <source>
        <dbReference type="RuleBase" id="RU004516"/>
    </source>
</evidence>
<name>A0A1L3ZUG1_9SPHN</name>
<gene>
    <name evidence="7" type="ORF">BSL82_08085</name>
</gene>
<dbReference type="InterPro" id="IPR036038">
    <property type="entry name" value="Aminotransferase-like"/>
</dbReference>
<dbReference type="PANTHER" id="PTHR11236:SF50">
    <property type="entry name" value="AMINODEOXYCHORISMATE SYNTHASE COMPONENT 1"/>
    <property type="match status" value="1"/>
</dbReference>
<dbReference type="Pfam" id="PF00425">
    <property type="entry name" value="Chorismate_bind"/>
    <property type="match status" value="1"/>
</dbReference>